<dbReference type="RefSeq" id="XP_024083368.1">
    <property type="nucleotide sequence ID" value="XM_024227600.1"/>
</dbReference>
<dbReference type="OMA" id="NCNANMD"/>
<dbReference type="Proteomes" id="UP000494040">
    <property type="component" value="Unassembled WGS sequence"/>
</dbReference>
<dbReference type="InterPro" id="IPR051481">
    <property type="entry name" value="BTB-POZ/Galectin-3-binding"/>
</dbReference>
<dbReference type="AlphaFoldDB" id="A0A8I6SG47"/>
<reference evidence="3" key="1">
    <citation type="submission" date="2022-01" db="UniProtKB">
        <authorList>
            <consortium name="EnsemblMetazoa"/>
        </authorList>
    </citation>
    <scope>IDENTIFICATION</scope>
</reference>
<dbReference type="PROSITE" id="PS50097">
    <property type="entry name" value="BTB"/>
    <property type="match status" value="1"/>
</dbReference>
<dbReference type="Pfam" id="PF07534">
    <property type="entry name" value="TLD"/>
    <property type="match status" value="1"/>
</dbReference>
<proteinExistence type="predicted"/>
<dbReference type="Gene3D" id="3.30.710.10">
    <property type="entry name" value="Potassium Channel Kv1.1, Chain A"/>
    <property type="match status" value="1"/>
</dbReference>
<accession>A0A8I6SG47</accession>
<name>A0A8I6SG47_CIMLE</name>
<dbReference type="InterPro" id="IPR000210">
    <property type="entry name" value="BTB/POZ_dom"/>
</dbReference>
<dbReference type="PROSITE" id="PS51886">
    <property type="entry name" value="TLDC"/>
    <property type="match status" value="1"/>
</dbReference>
<dbReference type="SMART" id="SM00225">
    <property type="entry name" value="BTB"/>
    <property type="match status" value="1"/>
</dbReference>
<evidence type="ECO:0000313" key="3">
    <source>
        <dbReference type="EnsemblMetazoa" id="XP_014260319.1"/>
    </source>
</evidence>
<dbReference type="EnsemblMetazoa" id="XM_024227600.1">
    <property type="protein sequence ID" value="XP_024083368.1"/>
    <property type="gene ID" value="LOC106672966"/>
</dbReference>
<dbReference type="EnsemblMetazoa" id="XM_014404833.2">
    <property type="protein sequence ID" value="XP_014260319.1"/>
    <property type="gene ID" value="LOC106672966"/>
</dbReference>
<dbReference type="InterPro" id="IPR011705">
    <property type="entry name" value="BACK"/>
</dbReference>
<dbReference type="OrthoDB" id="25620at2759"/>
<dbReference type="PANTHER" id="PTHR24410">
    <property type="entry name" value="HL07962P-RELATED"/>
    <property type="match status" value="1"/>
</dbReference>
<dbReference type="SMART" id="SM00875">
    <property type="entry name" value="BACK"/>
    <property type="match status" value="1"/>
</dbReference>
<dbReference type="GeneID" id="106672966"/>
<dbReference type="Pfam" id="PF07707">
    <property type="entry name" value="BACK"/>
    <property type="match status" value="1"/>
</dbReference>
<dbReference type="Pfam" id="PF00651">
    <property type="entry name" value="BTB"/>
    <property type="match status" value="1"/>
</dbReference>
<sequence length="492" mass="55110">MGTPRRVYFSADKTLAGVPQLLDDLHRLLEDKESADIVLLVGREEVPFYAHKLILMARCKSFQSAKRGEICRIPGSCVVQTAPGTPSPIRLPHFQPEIFRQFLQYVYTGKILLTDSGVFDTMSMAQDLGLEELIAACEDHVTSTLSTLNACTFLAALENQVSGGKCTKTFIEKCVSYIGENASECVKSKSFLNLPKEALIKLISSDSVALEEEDVWRAVLSWAKYHAGVTQPTAHWNEEERARVCQHLSGVINHVRLLLIDSQVFAEEVEPTGAVPMELSLERYRFAALPYKFRESTEDKRLQPRVSLKLFPGSQILVQDKCCYQRVLNSWFGQPKQVWRLLYRASSNGYSADSFHRHCDGIAPTFVIVQGKNSEICGGMSDIPWGKGTVHKVHSYTSSDRAFLFTLVNNQDLPPTKFDIVKPRFAVCYHPDCGPVFGAGADLLISSDCNINRESYSNLPHSYDGEHASNNILMGEYHFLVHDYEVFAPALK</sequence>
<evidence type="ECO:0000259" key="1">
    <source>
        <dbReference type="PROSITE" id="PS50097"/>
    </source>
</evidence>
<dbReference type="PANTHER" id="PTHR24410:SF34">
    <property type="entry name" value="LD40565P"/>
    <property type="match status" value="1"/>
</dbReference>
<feature type="domain" description="TLDc" evidence="2">
    <location>
        <begin position="315"/>
        <end position="490"/>
    </location>
</feature>
<protein>
    <submittedName>
        <fullName evidence="3">Uncharacterized protein</fullName>
    </submittedName>
</protein>
<evidence type="ECO:0000313" key="4">
    <source>
        <dbReference type="Proteomes" id="UP000494040"/>
    </source>
</evidence>
<dbReference type="Gene3D" id="1.25.40.420">
    <property type="match status" value="1"/>
</dbReference>
<dbReference type="InterPro" id="IPR011333">
    <property type="entry name" value="SKP1/BTB/POZ_sf"/>
</dbReference>
<dbReference type="InterPro" id="IPR006571">
    <property type="entry name" value="TLDc_dom"/>
</dbReference>
<dbReference type="SUPFAM" id="SSF54695">
    <property type="entry name" value="POZ domain"/>
    <property type="match status" value="1"/>
</dbReference>
<evidence type="ECO:0000259" key="2">
    <source>
        <dbReference type="PROSITE" id="PS51886"/>
    </source>
</evidence>
<organism evidence="3 4">
    <name type="scientific">Cimex lectularius</name>
    <name type="common">Bed bug</name>
    <name type="synonym">Acanthia lectularia</name>
    <dbReference type="NCBI Taxonomy" id="79782"/>
    <lineage>
        <taxon>Eukaryota</taxon>
        <taxon>Metazoa</taxon>
        <taxon>Ecdysozoa</taxon>
        <taxon>Arthropoda</taxon>
        <taxon>Hexapoda</taxon>
        <taxon>Insecta</taxon>
        <taxon>Pterygota</taxon>
        <taxon>Neoptera</taxon>
        <taxon>Paraneoptera</taxon>
        <taxon>Hemiptera</taxon>
        <taxon>Heteroptera</taxon>
        <taxon>Panheteroptera</taxon>
        <taxon>Cimicomorpha</taxon>
        <taxon>Cimicidae</taxon>
        <taxon>Cimex</taxon>
    </lineage>
</organism>
<dbReference type="SMART" id="SM00584">
    <property type="entry name" value="TLDc"/>
    <property type="match status" value="1"/>
</dbReference>
<dbReference type="KEGG" id="clec:106672966"/>
<feature type="domain" description="BTB" evidence="1">
    <location>
        <begin position="35"/>
        <end position="115"/>
    </location>
</feature>
<keyword evidence="4" id="KW-1185">Reference proteome</keyword>
<dbReference type="RefSeq" id="XP_014260319.1">
    <property type="nucleotide sequence ID" value="XM_014404833.2"/>
</dbReference>